<protein>
    <recommendedName>
        <fullName evidence="9">4-coumarate--CoA ligase</fullName>
    </recommendedName>
</protein>
<dbReference type="Pfam" id="PF00501">
    <property type="entry name" value="AMP-binding"/>
    <property type="match status" value="1"/>
</dbReference>
<keyword evidence="4" id="KW-0576">Peroxisome</keyword>
<evidence type="ECO:0000256" key="1">
    <source>
        <dbReference type="ARBA" id="ARBA00004275"/>
    </source>
</evidence>
<proteinExistence type="inferred from homology"/>
<keyword evidence="8" id="KW-1185">Reference proteome</keyword>
<dbReference type="InterPro" id="IPR025110">
    <property type="entry name" value="AMP-bd_C"/>
</dbReference>
<organism evidence="7 8">
    <name type="scientific">Daphnia magna</name>
    <dbReference type="NCBI Taxonomy" id="35525"/>
    <lineage>
        <taxon>Eukaryota</taxon>
        <taxon>Metazoa</taxon>
        <taxon>Ecdysozoa</taxon>
        <taxon>Arthropoda</taxon>
        <taxon>Crustacea</taxon>
        <taxon>Branchiopoda</taxon>
        <taxon>Diplostraca</taxon>
        <taxon>Cladocera</taxon>
        <taxon>Anomopoda</taxon>
        <taxon>Daphniidae</taxon>
        <taxon>Daphnia</taxon>
    </lineage>
</organism>
<dbReference type="PANTHER" id="PTHR24096">
    <property type="entry name" value="LONG-CHAIN-FATTY-ACID--COA LIGASE"/>
    <property type="match status" value="1"/>
</dbReference>
<dbReference type="GO" id="GO:0016405">
    <property type="term" value="F:CoA-ligase activity"/>
    <property type="evidence" value="ECO:0007669"/>
    <property type="project" value="TreeGrafter"/>
</dbReference>
<dbReference type="Gene3D" id="3.40.50.12780">
    <property type="entry name" value="N-terminal domain of ligase-like"/>
    <property type="match status" value="1"/>
</dbReference>
<dbReference type="EMBL" id="LRGB01001969">
    <property type="protein sequence ID" value="KZS09828.1"/>
    <property type="molecule type" value="Genomic_DNA"/>
</dbReference>
<comment type="caution">
    <text evidence="7">The sequence shown here is derived from an EMBL/GenBank/DDBJ whole genome shotgun (WGS) entry which is preliminary data.</text>
</comment>
<feature type="domain" description="AMP-binding enzyme C-terminal" evidence="6">
    <location>
        <begin position="408"/>
        <end position="483"/>
    </location>
</feature>
<evidence type="ECO:0000256" key="4">
    <source>
        <dbReference type="ARBA" id="ARBA00023140"/>
    </source>
</evidence>
<accession>A0A164SPP6</accession>
<evidence type="ECO:0008006" key="9">
    <source>
        <dbReference type="Google" id="ProtNLM"/>
    </source>
</evidence>
<comment type="similarity">
    <text evidence="2">Belongs to the ATP-dependent AMP-binding enzyme family.</text>
</comment>
<evidence type="ECO:0000313" key="7">
    <source>
        <dbReference type="EMBL" id="KZS09828.1"/>
    </source>
</evidence>
<dbReference type="InterPro" id="IPR020845">
    <property type="entry name" value="AMP-binding_CS"/>
</dbReference>
<dbReference type="InterPro" id="IPR000873">
    <property type="entry name" value="AMP-dep_synth/lig_dom"/>
</dbReference>
<sequence>MSYSQLMSSLRSVASALRKRGLKTGDNVVLIGCNDIELPLMSMAVWRAGGTQACLSVNLPRDAIEARIEEIGSKFVLTDYARAGRIVEVAKRLDFVRNVFLIGNEAVAGCTQFDELLKDAGDECPENLDDIDHNSAAWLAYTSGTTGTAKCLVLSHRTVVGWLSPYSAPRMASKTKILFVNNMNNTGGLSTAIGSTTCHFELYCISNFSEENLLSAIDSVKPPAVNMFPAHIAWVCKYPHLKQYDLSSVKIVSVVGSLLNPKYEREIFYKLPNLLVLNNVYGMSEVGLVCRQRLPTMAEMVGLDKSKAITRHVFGSVGTVHMFCKLKVINPDTGDKLGPNQVGEICVQTPFMLTGYLNKPEETANFLREGWAHTGDKGYYDENEQVFIVGRYKELIKFRNLNILPSNIESNIVSHPAVEDAAVVGLPHDEDGERPLAFVVLSERKEVSTDELMVYVNDKVMDEEKLRGGLRFIEKIPRNELGKIIRPELMKLL</sequence>
<dbReference type="OrthoDB" id="6336772at2759"/>
<gene>
    <name evidence="7" type="ORF">APZ42_025858</name>
</gene>
<dbReference type="AlphaFoldDB" id="A0A164SPP6"/>
<reference evidence="7 8" key="1">
    <citation type="submission" date="2016-03" db="EMBL/GenBank/DDBJ databases">
        <title>EvidentialGene: Evidence-directed Construction of Genes on Genomes.</title>
        <authorList>
            <person name="Gilbert D.G."/>
            <person name="Choi J.-H."/>
            <person name="Mockaitis K."/>
            <person name="Colbourne J."/>
            <person name="Pfrender M."/>
        </authorList>
    </citation>
    <scope>NUCLEOTIDE SEQUENCE [LARGE SCALE GENOMIC DNA]</scope>
    <source>
        <strain evidence="7 8">Xinb3</strain>
        <tissue evidence="7">Complete organism</tissue>
    </source>
</reference>
<evidence type="ECO:0000256" key="2">
    <source>
        <dbReference type="ARBA" id="ARBA00006432"/>
    </source>
</evidence>
<evidence type="ECO:0000313" key="8">
    <source>
        <dbReference type="Proteomes" id="UP000076858"/>
    </source>
</evidence>
<dbReference type="Gene3D" id="3.30.300.30">
    <property type="match status" value="1"/>
</dbReference>
<evidence type="ECO:0000259" key="6">
    <source>
        <dbReference type="Pfam" id="PF13193"/>
    </source>
</evidence>
<dbReference type="GO" id="GO:0005777">
    <property type="term" value="C:peroxisome"/>
    <property type="evidence" value="ECO:0007669"/>
    <property type="project" value="UniProtKB-SubCell"/>
</dbReference>
<dbReference type="STRING" id="35525.A0A164SPP6"/>
<dbReference type="PANTHER" id="PTHR24096:SF149">
    <property type="entry name" value="AMP-BINDING DOMAIN-CONTAINING PROTEIN-RELATED"/>
    <property type="match status" value="1"/>
</dbReference>
<dbReference type="SUPFAM" id="SSF56801">
    <property type="entry name" value="Acetyl-CoA synthetase-like"/>
    <property type="match status" value="1"/>
</dbReference>
<dbReference type="InterPro" id="IPR045851">
    <property type="entry name" value="AMP-bd_C_sf"/>
</dbReference>
<dbReference type="Proteomes" id="UP000076858">
    <property type="component" value="Unassembled WGS sequence"/>
</dbReference>
<comment type="subcellular location">
    <subcellularLocation>
        <location evidence="1">Peroxisome</location>
    </subcellularLocation>
</comment>
<dbReference type="Pfam" id="PF13193">
    <property type="entry name" value="AMP-binding_C"/>
    <property type="match status" value="1"/>
</dbReference>
<name>A0A164SPP6_9CRUS</name>
<dbReference type="PROSITE" id="PS00455">
    <property type="entry name" value="AMP_BINDING"/>
    <property type="match status" value="1"/>
</dbReference>
<feature type="domain" description="AMP-dependent synthetase/ligase" evidence="5">
    <location>
        <begin position="1"/>
        <end position="357"/>
    </location>
</feature>
<dbReference type="InterPro" id="IPR042099">
    <property type="entry name" value="ANL_N_sf"/>
</dbReference>
<keyword evidence="3" id="KW-0436">Ligase</keyword>
<evidence type="ECO:0000256" key="3">
    <source>
        <dbReference type="ARBA" id="ARBA00022598"/>
    </source>
</evidence>
<evidence type="ECO:0000259" key="5">
    <source>
        <dbReference type="Pfam" id="PF00501"/>
    </source>
</evidence>